<feature type="domain" description="Thioesterase" evidence="1">
    <location>
        <begin position="39"/>
        <end position="129"/>
    </location>
</feature>
<keyword evidence="2" id="KW-0378">Hydrolase</keyword>
<organism evidence="2 3">
    <name type="scientific">Cellulomonas avistercoris</name>
    <dbReference type="NCBI Taxonomy" id="2762242"/>
    <lineage>
        <taxon>Bacteria</taxon>
        <taxon>Bacillati</taxon>
        <taxon>Actinomycetota</taxon>
        <taxon>Actinomycetes</taxon>
        <taxon>Micrococcales</taxon>
        <taxon>Cellulomonadaceae</taxon>
        <taxon>Cellulomonas</taxon>
    </lineage>
</organism>
<dbReference type="GO" id="GO:0016787">
    <property type="term" value="F:hydrolase activity"/>
    <property type="evidence" value="ECO:0007669"/>
    <property type="project" value="UniProtKB-KW"/>
</dbReference>
<dbReference type="InterPro" id="IPR029058">
    <property type="entry name" value="AB_hydrolase_fold"/>
</dbReference>
<evidence type="ECO:0000313" key="2">
    <source>
        <dbReference type="EMBL" id="MBD7919864.1"/>
    </source>
</evidence>
<accession>A0ABR8QHF2</accession>
<evidence type="ECO:0000313" key="3">
    <source>
        <dbReference type="Proteomes" id="UP000604241"/>
    </source>
</evidence>
<gene>
    <name evidence="2" type="ORF">H9657_16450</name>
</gene>
<comment type="caution">
    <text evidence="2">The sequence shown here is derived from an EMBL/GenBank/DDBJ whole genome shotgun (WGS) entry which is preliminary data.</text>
</comment>
<name>A0ABR8QHF2_9CELL</name>
<reference evidence="2 3" key="1">
    <citation type="submission" date="2020-08" db="EMBL/GenBank/DDBJ databases">
        <title>A Genomic Blueprint of the Chicken Gut Microbiome.</title>
        <authorList>
            <person name="Gilroy R."/>
            <person name="Ravi A."/>
            <person name="Getino M."/>
            <person name="Pursley I."/>
            <person name="Horton D.L."/>
            <person name="Alikhan N.-F."/>
            <person name="Baker D."/>
            <person name="Gharbi K."/>
            <person name="Hall N."/>
            <person name="Watson M."/>
            <person name="Adriaenssens E.M."/>
            <person name="Foster-Nyarko E."/>
            <person name="Jarju S."/>
            <person name="Secka A."/>
            <person name="Antonio M."/>
            <person name="Oren A."/>
            <person name="Chaudhuri R."/>
            <person name="La Ragione R.M."/>
            <person name="Hildebrand F."/>
            <person name="Pallen M.J."/>
        </authorList>
    </citation>
    <scope>NUCLEOTIDE SEQUENCE [LARGE SCALE GENOMIC DNA]</scope>
    <source>
        <strain evidence="2 3">Sa3CUA2</strain>
    </source>
</reference>
<evidence type="ECO:0000259" key="1">
    <source>
        <dbReference type="Pfam" id="PF00975"/>
    </source>
</evidence>
<dbReference type="Proteomes" id="UP000604241">
    <property type="component" value="Unassembled WGS sequence"/>
</dbReference>
<proteinExistence type="predicted"/>
<dbReference type="RefSeq" id="WP_191784512.1">
    <property type="nucleotide sequence ID" value="NZ_JACSQV010000016.1"/>
</dbReference>
<keyword evidence="3" id="KW-1185">Reference proteome</keyword>
<dbReference type="InterPro" id="IPR001031">
    <property type="entry name" value="Thioesterase"/>
</dbReference>
<sequence>MHAVERGEGTPLVVLHGFGWDHRVLPSLDAPVHAVGGWRRLYLAPPGRPGSPARDAASTREVVEAVEREIDARLGDEPFAVLGNSHGSVLARRVAHDLRRRVLGLATLTGGAVAGPHRSPQHVETSVDLRYTLEVEPEDAAPEPFTAPALFVADRHDHVSGRSDPAARLTHYPRATFAALDPTGYGGDPGRPGPAAALVVDWLLRVRAARSGPVAV</sequence>
<dbReference type="SUPFAM" id="SSF53474">
    <property type="entry name" value="alpha/beta-Hydrolases"/>
    <property type="match status" value="1"/>
</dbReference>
<dbReference type="EMBL" id="JACSQV010000016">
    <property type="protein sequence ID" value="MBD7919864.1"/>
    <property type="molecule type" value="Genomic_DNA"/>
</dbReference>
<dbReference type="Pfam" id="PF00975">
    <property type="entry name" value="Thioesterase"/>
    <property type="match status" value="1"/>
</dbReference>
<dbReference type="Gene3D" id="3.40.50.1820">
    <property type="entry name" value="alpha/beta hydrolase"/>
    <property type="match status" value="1"/>
</dbReference>
<protein>
    <submittedName>
        <fullName evidence="2">Alpha/beta hydrolase</fullName>
    </submittedName>
</protein>